<evidence type="ECO:0000313" key="2">
    <source>
        <dbReference type="EMBL" id="MBX04350.1"/>
    </source>
</evidence>
<reference evidence="2" key="1">
    <citation type="submission" date="2018-02" db="EMBL/GenBank/DDBJ databases">
        <title>Rhizophora mucronata_Transcriptome.</title>
        <authorList>
            <person name="Meera S.P."/>
            <person name="Sreeshan A."/>
            <person name="Augustine A."/>
        </authorList>
    </citation>
    <scope>NUCLEOTIDE SEQUENCE</scope>
    <source>
        <tissue evidence="2">Leaf</tissue>
    </source>
</reference>
<keyword evidence="1" id="KW-0812">Transmembrane</keyword>
<dbReference type="AlphaFoldDB" id="A0A2P2KFB4"/>
<feature type="transmembrane region" description="Helical" evidence="1">
    <location>
        <begin position="48"/>
        <end position="70"/>
    </location>
</feature>
<feature type="transmembrane region" description="Helical" evidence="1">
    <location>
        <begin position="76"/>
        <end position="94"/>
    </location>
</feature>
<proteinExistence type="predicted"/>
<keyword evidence="1" id="KW-1133">Transmembrane helix</keyword>
<keyword evidence="1" id="KW-0472">Membrane</keyword>
<accession>A0A2P2KFB4</accession>
<evidence type="ECO:0000256" key="1">
    <source>
        <dbReference type="SAM" id="Phobius"/>
    </source>
</evidence>
<organism evidence="2">
    <name type="scientific">Rhizophora mucronata</name>
    <name type="common">Asiatic mangrove</name>
    <dbReference type="NCBI Taxonomy" id="61149"/>
    <lineage>
        <taxon>Eukaryota</taxon>
        <taxon>Viridiplantae</taxon>
        <taxon>Streptophyta</taxon>
        <taxon>Embryophyta</taxon>
        <taxon>Tracheophyta</taxon>
        <taxon>Spermatophyta</taxon>
        <taxon>Magnoliopsida</taxon>
        <taxon>eudicotyledons</taxon>
        <taxon>Gunneridae</taxon>
        <taxon>Pentapetalae</taxon>
        <taxon>rosids</taxon>
        <taxon>fabids</taxon>
        <taxon>Malpighiales</taxon>
        <taxon>Rhizophoraceae</taxon>
        <taxon>Rhizophora</taxon>
    </lineage>
</organism>
<sequence length="133" mass="14702">MARTSGQLLHTDWTKWKEIQTPGFLICSSSSNISLAACNFRRFFRGKFFSSSLFLFSFILRSSACCALITSFPEPFSFSADSFAAFATSFFSFSVTNQVLLGREKIVSLCAIMFSAFVASISAFRRALSSLSS</sequence>
<protein>
    <submittedName>
        <fullName evidence="2">Uncharacterized protein</fullName>
    </submittedName>
</protein>
<name>A0A2P2KFB4_RHIMU</name>
<feature type="transmembrane region" description="Helical" evidence="1">
    <location>
        <begin position="106"/>
        <end position="124"/>
    </location>
</feature>
<dbReference type="EMBL" id="GGEC01023866">
    <property type="protein sequence ID" value="MBX04350.1"/>
    <property type="molecule type" value="Transcribed_RNA"/>
</dbReference>